<keyword evidence="1 8" id="KW-0444">Lipid biosynthesis</keyword>
<dbReference type="NCBIfam" id="NF003198">
    <property type="entry name" value="PRK04169.1-2"/>
    <property type="match status" value="1"/>
</dbReference>
<comment type="caution">
    <text evidence="8">Lacks conserved residue(s) required for the propagation of feature annotation.</text>
</comment>
<keyword evidence="4 8" id="KW-0460">Magnesium</keyword>
<dbReference type="NCBIfam" id="TIGR01768">
    <property type="entry name" value="GGGP-family"/>
    <property type="match status" value="1"/>
</dbReference>
<feature type="binding site" evidence="8">
    <location>
        <begin position="202"/>
        <end position="203"/>
    </location>
    <ligand>
        <name>sn-glycerol 1-phosphate</name>
        <dbReference type="ChEBI" id="CHEBI:57685"/>
    </ligand>
</feature>
<dbReference type="Gene3D" id="3.20.20.390">
    <property type="entry name" value="FMN-linked oxidoreductases"/>
    <property type="match status" value="1"/>
</dbReference>
<reference evidence="9 10" key="1">
    <citation type="submission" date="2021-03" db="EMBL/GenBank/DDBJ databases">
        <title>novel species isolated from a fishpond in China.</title>
        <authorList>
            <person name="Lu H."/>
            <person name="Cai Z."/>
        </authorList>
    </citation>
    <scope>NUCLEOTIDE SEQUENCE [LARGE SCALE GENOMIC DNA]</scope>
    <source>
        <strain evidence="9 10">JCM 31546</strain>
    </source>
</reference>
<comment type="similarity">
    <text evidence="8">Belongs to the GGGP/HepGP synthase family. Group II subfamily.</text>
</comment>
<feature type="binding site" evidence="8">
    <location>
        <position position="50"/>
    </location>
    <ligand>
        <name>Mg(2+)</name>
        <dbReference type="ChEBI" id="CHEBI:18420"/>
    </ligand>
</feature>
<keyword evidence="5 8" id="KW-0443">Lipid metabolism</keyword>
<feature type="binding site" evidence="8">
    <location>
        <begin position="171"/>
        <end position="177"/>
    </location>
    <ligand>
        <name>sn-glycerol 1-phosphate</name>
        <dbReference type="ChEBI" id="CHEBI:57685"/>
    </ligand>
</feature>
<dbReference type="RefSeq" id="WP_206570122.1">
    <property type="nucleotide sequence ID" value="NZ_JAFKCW010000003.1"/>
</dbReference>
<keyword evidence="2 8" id="KW-0808">Transferase</keyword>
<organism evidence="9 10">
    <name type="scientific">Algoriphagus aestuariicola</name>
    <dbReference type="NCBI Taxonomy" id="1852016"/>
    <lineage>
        <taxon>Bacteria</taxon>
        <taxon>Pseudomonadati</taxon>
        <taxon>Bacteroidota</taxon>
        <taxon>Cytophagia</taxon>
        <taxon>Cytophagales</taxon>
        <taxon>Cyclobacteriaceae</taxon>
        <taxon>Algoriphagus</taxon>
    </lineage>
</organism>
<dbReference type="HAMAP" id="MF_00112">
    <property type="entry name" value="GGGP_HepGP_synthase"/>
    <property type="match status" value="1"/>
</dbReference>
<evidence type="ECO:0000256" key="4">
    <source>
        <dbReference type="ARBA" id="ARBA00022842"/>
    </source>
</evidence>
<evidence type="ECO:0000256" key="1">
    <source>
        <dbReference type="ARBA" id="ARBA00022516"/>
    </source>
</evidence>
<keyword evidence="7 8" id="KW-1208">Phospholipid metabolism</keyword>
<dbReference type="EMBL" id="JAFKCW010000003">
    <property type="protein sequence ID" value="MBN7802122.1"/>
    <property type="molecule type" value="Genomic_DNA"/>
</dbReference>
<keyword evidence="10" id="KW-1185">Reference proteome</keyword>
<comment type="caution">
    <text evidence="9">The sequence shown here is derived from an EMBL/GenBank/DDBJ whole genome shotgun (WGS) entry which is preliminary data.</text>
</comment>
<evidence type="ECO:0000256" key="8">
    <source>
        <dbReference type="HAMAP-Rule" id="MF_00112"/>
    </source>
</evidence>
<evidence type="ECO:0000256" key="5">
    <source>
        <dbReference type="ARBA" id="ARBA00023098"/>
    </source>
</evidence>
<dbReference type="EC" id="2.5.1.41" evidence="8"/>
<protein>
    <recommendedName>
        <fullName evidence="8">Geranylgeranylglyceryl phosphate synthase</fullName>
        <shortName evidence="8">GGGP synthase</shortName>
        <shortName evidence="8">GGGPS</shortName>
        <ecNumber evidence="8">2.5.1.41</ecNumber>
    </recommendedName>
    <alternativeName>
        <fullName evidence="8">(S)-3-O-geranylgeranylglyceryl phosphate synthase</fullName>
    </alternativeName>
    <alternativeName>
        <fullName evidence="8">Phosphoglycerol geranylgeranyltransferase</fullName>
    </alternativeName>
</protein>
<accession>A0ABS3BS41</accession>
<comment type="cofactor">
    <cofactor evidence="8">
        <name>Mg(2+)</name>
        <dbReference type="ChEBI" id="CHEBI:18420"/>
    </cofactor>
</comment>
<comment type="function">
    <text evidence="8">Prenyltransferase that catalyzes the transfer of the geranylgeranyl moiety of geranylgeranyl diphosphate (GGPP) to the C3 hydroxyl of sn-glycerol-1-phosphate (G1P).</text>
</comment>
<gene>
    <name evidence="9" type="ORF">J0A67_14710</name>
</gene>
<dbReference type="Proteomes" id="UP000664698">
    <property type="component" value="Unassembled WGS sequence"/>
</dbReference>
<dbReference type="Pfam" id="PF01884">
    <property type="entry name" value="PcrB"/>
    <property type="match status" value="1"/>
</dbReference>
<evidence type="ECO:0000313" key="10">
    <source>
        <dbReference type="Proteomes" id="UP000664698"/>
    </source>
</evidence>
<evidence type="ECO:0000256" key="3">
    <source>
        <dbReference type="ARBA" id="ARBA00022723"/>
    </source>
</evidence>
<evidence type="ECO:0000256" key="7">
    <source>
        <dbReference type="ARBA" id="ARBA00023264"/>
    </source>
</evidence>
<evidence type="ECO:0000313" key="9">
    <source>
        <dbReference type="EMBL" id="MBN7802122.1"/>
    </source>
</evidence>
<dbReference type="InterPro" id="IPR008205">
    <property type="entry name" value="GGGP_HepGP_synthase"/>
</dbReference>
<dbReference type="CDD" id="cd02812">
    <property type="entry name" value="PcrB_like"/>
    <property type="match status" value="1"/>
</dbReference>
<feature type="binding site" evidence="8">
    <location>
        <begin position="224"/>
        <end position="225"/>
    </location>
    <ligand>
        <name>sn-glycerol 1-phosphate</name>
        <dbReference type="ChEBI" id="CHEBI:57685"/>
    </ligand>
</feature>
<dbReference type="InterPro" id="IPR038597">
    <property type="entry name" value="GGGP/HepGP_synthase_sf"/>
</dbReference>
<proteinExistence type="inferred from homology"/>
<comment type="catalytic activity">
    <reaction evidence="8">
        <text>sn-glycerol 1-phosphate + (2E,6E,10E)-geranylgeranyl diphosphate = sn-3-O-(geranylgeranyl)glycerol 1-phosphate + diphosphate</text>
        <dbReference type="Rhea" id="RHEA:23404"/>
        <dbReference type="ChEBI" id="CHEBI:33019"/>
        <dbReference type="ChEBI" id="CHEBI:57677"/>
        <dbReference type="ChEBI" id="CHEBI:57685"/>
        <dbReference type="ChEBI" id="CHEBI:58756"/>
        <dbReference type="EC" id="2.5.1.41"/>
    </reaction>
</comment>
<dbReference type="SUPFAM" id="SSF51395">
    <property type="entry name" value="FMN-linked oxidoreductases"/>
    <property type="match status" value="1"/>
</dbReference>
<sequence>MKRVSNLLKSLSKNRRKGLAWLIDPEKTNSVPQFSWLKESPLDLILVGGSGLVASVFEEAIQSLKPLAGEIPICIFPGSHLQLSPNADAILFMSLISGRNPEFLISQQVKAAPQVAEMGLEVLPTGYLLVNGGELLSVHSVSQTLPLSNGDIDLVRATALAGKFLGMRYFYLDAGSGARVPVSPSIIAEVKRSVNCPLIVGGGLNSPEKVRAAYEAGADLVVIGNAIEKDPGFLAEVLDVKQSYNFIEY</sequence>
<evidence type="ECO:0000256" key="2">
    <source>
        <dbReference type="ARBA" id="ARBA00022679"/>
    </source>
</evidence>
<keyword evidence="6 8" id="KW-0594">Phospholipid biosynthesis</keyword>
<keyword evidence="3 8" id="KW-0479">Metal-binding</keyword>
<evidence type="ECO:0000256" key="6">
    <source>
        <dbReference type="ARBA" id="ARBA00023209"/>
    </source>
</evidence>
<name>A0ABS3BS41_9BACT</name>
<feature type="binding site" evidence="8">
    <location>
        <position position="24"/>
    </location>
    <ligand>
        <name>Mg(2+)</name>
        <dbReference type="ChEBI" id="CHEBI:18420"/>
    </ligand>
</feature>